<dbReference type="InterPro" id="IPR011990">
    <property type="entry name" value="TPR-like_helical_dom_sf"/>
</dbReference>
<keyword evidence="1" id="KW-0732">Signal</keyword>
<gene>
    <name evidence="3" type="ORF">LG649_10295</name>
</gene>
<dbReference type="GO" id="GO:0035556">
    <property type="term" value="P:intracellular signal transduction"/>
    <property type="evidence" value="ECO:0007669"/>
    <property type="project" value="InterPro"/>
</dbReference>
<dbReference type="PROSITE" id="PS51257">
    <property type="entry name" value="PROKAR_LIPOPROTEIN"/>
    <property type="match status" value="1"/>
</dbReference>
<dbReference type="InterPro" id="IPR041662">
    <property type="entry name" value="SusD-like_2"/>
</dbReference>
<dbReference type="GO" id="GO:0006629">
    <property type="term" value="P:lipid metabolic process"/>
    <property type="evidence" value="ECO:0007669"/>
    <property type="project" value="InterPro"/>
</dbReference>
<dbReference type="RefSeq" id="WP_226543749.1">
    <property type="nucleotide sequence ID" value="NZ_JAJAPW010000004.1"/>
</dbReference>
<reference evidence="3" key="1">
    <citation type="submission" date="2021-10" db="EMBL/GenBank/DDBJ databases">
        <title>Tamlana sargassums sp. nov., and Tamlana laminarinivorans sp. nov., two new bacteria isolated from the brown alga.</title>
        <authorList>
            <person name="Li J."/>
        </authorList>
    </citation>
    <scope>NUCLEOTIDE SEQUENCE</scope>
    <source>
        <strain evidence="3">PT2-4</strain>
    </source>
</reference>
<dbReference type="AlphaFoldDB" id="A0A9X1HZW9"/>
<organism evidence="3 4">
    <name type="scientific">Neotamlana laminarinivorans</name>
    <dbReference type="NCBI Taxonomy" id="2883124"/>
    <lineage>
        <taxon>Bacteria</taxon>
        <taxon>Pseudomonadati</taxon>
        <taxon>Bacteroidota</taxon>
        <taxon>Flavobacteriia</taxon>
        <taxon>Flavobacteriales</taxon>
        <taxon>Flavobacteriaceae</taxon>
        <taxon>Neotamlana</taxon>
    </lineage>
</organism>
<dbReference type="InterPro" id="IPR001711">
    <property type="entry name" value="PLipase_C_Pinositol-sp_Y"/>
</dbReference>
<dbReference type="Proteomes" id="UP001139199">
    <property type="component" value="Unassembled WGS sequence"/>
</dbReference>
<dbReference type="Pfam" id="PF12771">
    <property type="entry name" value="SusD-like_2"/>
    <property type="match status" value="1"/>
</dbReference>
<dbReference type="Gene3D" id="1.25.40.390">
    <property type="match status" value="1"/>
</dbReference>
<evidence type="ECO:0000256" key="1">
    <source>
        <dbReference type="SAM" id="SignalP"/>
    </source>
</evidence>
<evidence type="ECO:0000259" key="2">
    <source>
        <dbReference type="PROSITE" id="PS50008"/>
    </source>
</evidence>
<dbReference type="PROSITE" id="PS50008">
    <property type="entry name" value="PIPLC_Y_DOMAIN"/>
    <property type="match status" value="1"/>
</dbReference>
<proteinExistence type="predicted"/>
<evidence type="ECO:0000313" key="4">
    <source>
        <dbReference type="Proteomes" id="UP001139199"/>
    </source>
</evidence>
<sequence length="478" mass="51916">MKKIKYILLLMLISNMFVLTSCDKDFEEVNSNPNDPSTVPANLLLAGIIRGTGNTIQSSFNSGETGSCWAQHLGKPIYNSNELYIPRQSTIDGVWSNLYNVVAKDASIMAELAIEEGNNNLQGVALILQANAFHIMTDLYGDIPFSESLKGDEGIITPIYDDSETEIYPGILDMLDQAITLLDGTGEIDSSQDILYGGDYSLWKKLAGSLKFKALMRYAEGGNDVSSQLQALVDSGNLFTSNEDQAALVYLSAEPNANPFYEALVNGGRTTEWCLGEELVNYMLDTNDPRLAAYAQEVGGDGSGNGYVGKPAGIFDIGSSFYGDSNNVSLIGTLYLEAEAPYYFMTYAHLSFLMAEAAEKGYISGDAAEYFNTGIASSVTDNLVSGAPSVSYISGDTGLELIAEQLWVSLYMQGFEAWAEYRRTGIPELPLAIDAVESSIPSRFTYPSTQQSLNNVNYTAAVADQGADELTTPLWWQN</sequence>
<comment type="caution">
    <text evidence="3">The sequence shown here is derived from an EMBL/GenBank/DDBJ whole genome shotgun (WGS) entry which is preliminary data.</text>
</comment>
<name>A0A9X1HZW9_9FLAO</name>
<feature type="domain" description="PI-PLC Y-box" evidence="2">
    <location>
        <begin position="273"/>
        <end position="311"/>
    </location>
</feature>
<keyword evidence="3" id="KW-0449">Lipoprotein</keyword>
<evidence type="ECO:0000313" key="3">
    <source>
        <dbReference type="EMBL" id="MCB4799238.1"/>
    </source>
</evidence>
<accession>A0A9X1HZW9</accession>
<dbReference type="SUPFAM" id="SSF48452">
    <property type="entry name" value="TPR-like"/>
    <property type="match status" value="1"/>
</dbReference>
<protein>
    <submittedName>
        <fullName evidence="3">SusD/RagB family nutrient-binding outer membrane lipoprotein</fullName>
    </submittedName>
</protein>
<feature type="chain" id="PRO_5040739360" evidence="1">
    <location>
        <begin position="22"/>
        <end position="478"/>
    </location>
</feature>
<keyword evidence="4" id="KW-1185">Reference proteome</keyword>
<feature type="signal peptide" evidence="1">
    <location>
        <begin position="1"/>
        <end position="21"/>
    </location>
</feature>
<dbReference type="GO" id="GO:0004435">
    <property type="term" value="F:phosphatidylinositol-4,5-bisphosphate phospholipase C activity"/>
    <property type="evidence" value="ECO:0007669"/>
    <property type="project" value="InterPro"/>
</dbReference>
<dbReference type="EMBL" id="JAJAPW010000004">
    <property type="protein sequence ID" value="MCB4799238.1"/>
    <property type="molecule type" value="Genomic_DNA"/>
</dbReference>